<evidence type="ECO:0000256" key="6">
    <source>
        <dbReference type="ARBA" id="ARBA00022607"/>
    </source>
</evidence>
<keyword evidence="11" id="KW-0915">Sodium</keyword>
<dbReference type="EMBL" id="KQ971342">
    <property type="protein sequence ID" value="EFA02978.1"/>
    <property type="molecule type" value="Genomic_DNA"/>
</dbReference>
<comment type="similarity">
    <text evidence="2">Belongs to the X(+)/potassium ATPases subunit beta family.</text>
</comment>
<keyword evidence="16" id="KW-0739">Sodium transport</keyword>
<dbReference type="STRING" id="7070.D6WKU1"/>
<dbReference type="FunCoup" id="D6WKU1">
    <property type="interactions" value="239"/>
</dbReference>
<keyword evidence="4" id="KW-1003">Cell membrane</keyword>
<dbReference type="OMA" id="YGYSRGQ"/>
<dbReference type="Proteomes" id="UP000007266">
    <property type="component" value="Linkage group 5"/>
</dbReference>
<evidence type="ECO:0000256" key="15">
    <source>
        <dbReference type="ARBA" id="ARBA00023180"/>
    </source>
</evidence>
<dbReference type="InterPro" id="IPR038702">
    <property type="entry name" value="Na/K_ATPase_sub_beta_sf"/>
</dbReference>
<evidence type="ECO:0000256" key="12">
    <source>
        <dbReference type="ARBA" id="ARBA00023065"/>
    </source>
</evidence>
<dbReference type="GO" id="GO:0030007">
    <property type="term" value="P:intracellular potassium ion homeostasis"/>
    <property type="evidence" value="ECO:0000318"/>
    <property type="project" value="GO_Central"/>
</dbReference>
<dbReference type="PANTHER" id="PTHR11523:SF31">
    <property type="entry name" value="AT04468P-RELATED"/>
    <property type="match status" value="1"/>
</dbReference>
<dbReference type="GO" id="GO:0001671">
    <property type="term" value="F:ATPase activator activity"/>
    <property type="evidence" value="ECO:0000318"/>
    <property type="project" value="GO_Central"/>
</dbReference>
<evidence type="ECO:0000256" key="8">
    <source>
        <dbReference type="ARBA" id="ARBA00022958"/>
    </source>
</evidence>
<keyword evidence="7 18" id="KW-0812">Transmembrane</keyword>
<reference evidence="19 20" key="2">
    <citation type="journal article" date="2010" name="Nucleic Acids Res.">
        <title>BeetleBase in 2010: revisions to provide comprehensive genomic information for Tribolium castaneum.</title>
        <authorList>
            <person name="Kim H.S."/>
            <person name="Murphy T."/>
            <person name="Xia J."/>
            <person name="Caragea D."/>
            <person name="Park Y."/>
            <person name="Beeman R.W."/>
            <person name="Lorenzen M.D."/>
            <person name="Butcher S."/>
            <person name="Manak J.R."/>
            <person name="Brown S.J."/>
        </authorList>
    </citation>
    <scope>GENOME REANNOTATION</scope>
    <source>
        <strain evidence="19 20">Georgia GA2</strain>
    </source>
</reference>
<dbReference type="HOGENOM" id="CLU_057702_0_0_1"/>
<dbReference type="NCBIfam" id="TIGR01107">
    <property type="entry name" value="Na_K_ATPase_bet"/>
    <property type="match status" value="1"/>
</dbReference>
<dbReference type="FunFam" id="2.60.40.1660:FF:000004">
    <property type="entry name" value="sodium/potassium-transporting ATPase subunit beta-2"/>
    <property type="match status" value="1"/>
</dbReference>
<dbReference type="GO" id="GO:0036376">
    <property type="term" value="P:sodium ion export across plasma membrane"/>
    <property type="evidence" value="ECO:0000318"/>
    <property type="project" value="GO_Central"/>
</dbReference>
<keyword evidence="13 18" id="KW-0472">Membrane</keyword>
<dbReference type="InterPro" id="IPR000402">
    <property type="entry name" value="Na/K_ATPase_sub_beta"/>
</dbReference>
<evidence type="ECO:0000256" key="10">
    <source>
        <dbReference type="ARBA" id="ARBA00022989"/>
    </source>
</evidence>
<evidence type="ECO:0000256" key="3">
    <source>
        <dbReference type="ARBA" id="ARBA00022448"/>
    </source>
</evidence>
<gene>
    <name evidence="19" type="primary">AUGUSTUS-3.0.2_10394</name>
    <name evidence="19" type="ORF">TcasGA2_TC010394</name>
</gene>
<comment type="subcellular location">
    <subcellularLocation>
        <location evidence="1">Cell membrane</location>
        <topology evidence="1">Single-pass type II membrane protein</topology>
    </subcellularLocation>
</comment>
<evidence type="ECO:0000256" key="4">
    <source>
        <dbReference type="ARBA" id="ARBA00022475"/>
    </source>
</evidence>
<evidence type="ECO:0000256" key="5">
    <source>
        <dbReference type="ARBA" id="ARBA00022538"/>
    </source>
</evidence>
<keyword evidence="5" id="KW-0633">Potassium transport</keyword>
<evidence type="ECO:0000256" key="13">
    <source>
        <dbReference type="ARBA" id="ARBA00023136"/>
    </source>
</evidence>
<keyword evidence="8" id="KW-0630">Potassium</keyword>
<keyword evidence="6" id="KW-0740">Sodium/potassium transport</keyword>
<comment type="function">
    <text evidence="17">This is the non-catalytic component of the active enzyme, which catalyzes the hydrolysis of ATP coupled with the exchange of Na(+) and K(+) ions across the plasma membrane. The beta subunit regulates, through assembly of alpha/beta heterodimers, the number of sodium pumps transported to the plasma membrane.</text>
</comment>
<evidence type="ECO:0000256" key="16">
    <source>
        <dbReference type="ARBA" id="ARBA00023201"/>
    </source>
</evidence>
<feature type="transmembrane region" description="Helical" evidence="18">
    <location>
        <begin position="51"/>
        <end position="76"/>
    </location>
</feature>
<accession>D6WKU1</accession>
<evidence type="ECO:0000256" key="9">
    <source>
        <dbReference type="ARBA" id="ARBA00022968"/>
    </source>
</evidence>
<dbReference type="GO" id="GO:1990573">
    <property type="term" value="P:potassium ion import across plasma membrane"/>
    <property type="evidence" value="ECO:0000318"/>
    <property type="project" value="GO_Central"/>
</dbReference>
<dbReference type="eggNOG" id="KOG3927">
    <property type="taxonomic scope" value="Eukaryota"/>
</dbReference>
<evidence type="ECO:0000256" key="11">
    <source>
        <dbReference type="ARBA" id="ARBA00023053"/>
    </source>
</evidence>
<sequence>MAPKESENGVKGFQMRQQVHRTKWETFQYAIYNPSTKEFLGRTGKNWGQLLIFYFIFYVVLAALFAICMQGLLATLDDKEPKWQLERSLIGTNPGLGFRPISERTEEGSLIWYDQKNETTIKKWVNLIDKFLQPYLKEQNGKNFERCDFDKPANDSKVCEVNLDKFGDCSKDNSYGFNSSSPCIFLKLNKIFGWVPEYYTNATEEMRKYDPDFAKFVATNGADHQVWVSCQGEKPVDKENVGGFRYFPSQGFPSYYFPYKNVDNYLSPLVAVQVLNTAPNVIISIECRAWAQNIKYSSSNLQREGSVRFEILRD</sequence>
<dbReference type="PANTHER" id="PTHR11523">
    <property type="entry name" value="SODIUM/POTASSIUM-DEPENDENT ATPASE BETA SUBUNIT"/>
    <property type="match status" value="1"/>
</dbReference>
<evidence type="ECO:0000256" key="7">
    <source>
        <dbReference type="ARBA" id="ARBA00022692"/>
    </source>
</evidence>
<evidence type="ECO:0000313" key="19">
    <source>
        <dbReference type="EMBL" id="EFA02978.1"/>
    </source>
</evidence>
<dbReference type="OrthoDB" id="5912413at2759"/>
<evidence type="ECO:0000256" key="14">
    <source>
        <dbReference type="ARBA" id="ARBA00023157"/>
    </source>
</evidence>
<dbReference type="KEGG" id="tca:662497"/>
<dbReference type="Gene3D" id="2.60.40.1660">
    <property type="entry name" value="Na, k-atpase alpha subunit"/>
    <property type="match status" value="1"/>
</dbReference>
<keyword evidence="20" id="KW-1185">Reference proteome</keyword>
<dbReference type="Pfam" id="PF00287">
    <property type="entry name" value="Na_K-ATPase"/>
    <property type="match status" value="1"/>
</dbReference>
<keyword evidence="14" id="KW-1015">Disulfide bond</keyword>
<evidence type="ECO:0000256" key="2">
    <source>
        <dbReference type="ARBA" id="ARBA00005876"/>
    </source>
</evidence>
<dbReference type="GO" id="GO:0006883">
    <property type="term" value="P:intracellular sodium ion homeostasis"/>
    <property type="evidence" value="ECO:0000318"/>
    <property type="project" value="GO_Central"/>
</dbReference>
<dbReference type="GO" id="GO:0005890">
    <property type="term" value="C:sodium:potassium-exchanging ATPase complex"/>
    <property type="evidence" value="ECO:0000318"/>
    <property type="project" value="GO_Central"/>
</dbReference>
<dbReference type="InParanoid" id="D6WKU1"/>
<evidence type="ECO:0000256" key="1">
    <source>
        <dbReference type="ARBA" id="ARBA00004401"/>
    </source>
</evidence>
<reference evidence="19 20" key="1">
    <citation type="journal article" date="2008" name="Nature">
        <title>The genome of the model beetle and pest Tribolium castaneum.</title>
        <authorList>
            <consortium name="Tribolium Genome Sequencing Consortium"/>
            <person name="Richards S."/>
            <person name="Gibbs R.A."/>
            <person name="Weinstock G.M."/>
            <person name="Brown S.J."/>
            <person name="Denell R."/>
            <person name="Beeman R.W."/>
            <person name="Gibbs R."/>
            <person name="Beeman R.W."/>
            <person name="Brown S.J."/>
            <person name="Bucher G."/>
            <person name="Friedrich M."/>
            <person name="Grimmelikhuijzen C.J."/>
            <person name="Klingler M."/>
            <person name="Lorenzen M."/>
            <person name="Richards S."/>
            <person name="Roth S."/>
            <person name="Schroder R."/>
            <person name="Tautz D."/>
            <person name="Zdobnov E.M."/>
            <person name="Muzny D."/>
            <person name="Gibbs R.A."/>
            <person name="Weinstock G.M."/>
            <person name="Attaway T."/>
            <person name="Bell S."/>
            <person name="Buhay C.J."/>
            <person name="Chandrabose M.N."/>
            <person name="Chavez D."/>
            <person name="Clerk-Blankenburg K.P."/>
            <person name="Cree A."/>
            <person name="Dao M."/>
            <person name="Davis C."/>
            <person name="Chacko J."/>
            <person name="Dinh H."/>
            <person name="Dugan-Rocha S."/>
            <person name="Fowler G."/>
            <person name="Garner T.T."/>
            <person name="Garnes J."/>
            <person name="Gnirke A."/>
            <person name="Hawes A."/>
            <person name="Hernandez J."/>
            <person name="Hines S."/>
            <person name="Holder M."/>
            <person name="Hume J."/>
            <person name="Jhangiani S.N."/>
            <person name="Joshi V."/>
            <person name="Khan Z.M."/>
            <person name="Jackson L."/>
            <person name="Kovar C."/>
            <person name="Kowis A."/>
            <person name="Lee S."/>
            <person name="Lewis L.R."/>
            <person name="Margolis J."/>
            <person name="Morgan M."/>
            <person name="Nazareth L.V."/>
            <person name="Nguyen N."/>
            <person name="Okwuonu G."/>
            <person name="Parker D."/>
            <person name="Richards S."/>
            <person name="Ruiz S.J."/>
            <person name="Santibanez J."/>
            <person name="Savard J."/>
            <person name="Scherer S.E."/>
            <person name="Schneider B."/>
            <person name="Sodergren E."/>
            <person name="Tautz D."/>
            <person name="Vattahil S."/>
            <person name="Villasana D."/>
            <person name="White C.S."/>
            <person name="Wright R."/>
            <person name="Park Y."/>
            <person name="Beeman R.W."/>
            <person name="Lord J."/>
            <person name="Oppert B."/>
            <person name="Lorenzen M."/>
            <person name="Brown S."/>
            <person name="Wang L."/>
            <person name="Savard J."/>
            <person name="Tautz D."/>
            <person name="Richards S."/>
            <person name="Weinstock G."/>
            <person name="Gibbs R.A."/>
            <person name="Liu Y."/>
            <person name="Worley K."/>
            <person name="Weinstock G."/>
            <person name="Elsik C.G."/>
            <person name="Reese J.T."/>
            <person name="Elhaik E."/>
            <person name="Landan G."/>
            <person name="Graur D."/>
            <person name="Arensburger P."/>
            <person name="Atkinson P."/>
            <person name="Beeman R.W."/>
            <person name="Beidler J."/>
            <person name="Brown S.J."/>
            <person name="Demuth J.P."/>
            <person name="Drury D.W."/>
            <person name="Du Y.Z."/>
            <person name="Fujiwara H."/>
            <person name="Lorenzen M."/>
            <person name="Maselli V."/>
            <person name="Osanai M."/>
            <person name="Park Y."/>
            <person name="Robertson H.M."/>
            <person name="Tu Z."/>
            <person name="Wang J.J."/>
            <person name="Wang S."/>
            <person name="Richards S."/>
            <person name="Song H."/>
            <person name="Zhang L."/>
            <person name="Sodergren E."/>
            <person name="Werner D."/>
            <person name="Stanke M."/>
            <person name="Morgenstern B."/>
            <person name="Solovyev V."/>
            <person name="Kosarev P."/>
            <person name="Brown G."/>
            <person name="Chen H.C."/>
            <person name="Ermolaeva O."/>
            <person name="Hlavina W."/>
            <person name="Kapustin Y."/>
            <person name="Kiryutin B."/>
            <person name="Kitts P."/>
            <person name="Maglott D."/>
            <person name="Pruitt K."/>
            <person name="Sapojnikov V."/>
            <person name="Souvorov A."/>
            <person name="Mackey A.J."/>
            <person name="Waterhouse R.M."/>
            <person name="Wyder S."/>
            <person name="Zdobnov E.M."/>
            <person name="Zdobnov E.M."/>
            <person name="Wyder S."/>
            <person name="Kriventseva E.V."/>
            <person name="Kadowaki T."/>
            <person name="Bork P."/>
            <person name="Aranda M."/>
            <person name="Bao R."/>
            <person name="Beermann A."/>
            <person name="Berns N."/>
            <person name="Bolognesi R."/>
            <person name="Bonneton F."/>
            <person name="Bopp D."/>
            <person name="Brown S.J."/>
            <person name="Bucher G."/>
            <person name="Butts T."/>
            <person name="Chaumot A."/>
            <person name="Denell R.E."/>
            <person name="Ferrier D.E."/>
            <person name="Friedrich M."/>
            <person name="Gordon C.M."/>
            <person name="Jindra M."/>
            <person name="Klingler M."/>
            <person name="Lan Q."/>
            <person name="Lattorff H.M."/>
            <person name="Laudet V."/>
            <person name="von Levetsow C."/>
            <person name="Liu Z."/>
            <person name="Lutz R."/>
            <person name="Lynch J.A."/>
            <person name="da Fonseca R.N."/>
            <person name="Posnien N."/>
            <person name="Reuter R."/>
            <person name="Roth S."/>
            <person name="Savard J."/>
            <person name="Schinko J.B."/>
            <person name="Schmitt C."/>
            <person name="Schoppmeier M."/>
            <person name="Schroder R."/>
            <person name="Shippy T.D."/>
            <person name="Simonnet F."/>
            <person name="Marques-Souza H."/>
            <person name="Tautz D."/>
            <person name="Tomoyasu Y."/>
            <person name="Trauner J."/>
            <person name="Van der Zee M."/>
            <person name="Vervoort M."/>
            <person name="Wittkopp N."/>
            <person name="Wimmer E.A."/>
            <person name="Yang X."/>
            <person name="Jones A.K."/>
            <person name="Sattelle D.B."/>
            <person name="Ebert P.R."/>
            <person name="Nelson D."/>
            <person name="Scott J.G."/>
            <person name="Beeman R.W."/>
            <person name="Muthukrishnan S."/>
            <person name="Kramer K.J."/>
            <person name="Arakane Y."/>
            <person name="Beeman R.W."/>
            <person name="Zhu Q."/>
            <person name="Hogenkamp D."/>
            <person name="Dixit R."/>
            <person name="Oppert B."/>
            <person name="Jiang H."/>
            <person name="Zou Z."/>
            <person name="Marshall J."/>
            <person name="Elpidina E."/>
            <person name="Vinokurov K."/>
            <person name="Oppert C."/>
            <person name="Zou Z."/>
            <person name="Evans J."/>
            <person name="Lu Z."/>
            <person name="Zhao P."/>
            <person name="Sumathipala N."/>
            <person name="Altincicek B."/>
            <person name="Vilcinskas A."/>
            <person name="Williams M."/>
            <person name="Hultmark D."/>
            <person name="Hetru C."/>
            <person name="Jiang H."/>
            <person name="Grimmelikhuijzen C.J."/>
            <person name="Hauser F."/>
            <person name="Cazzamali G."/>
            <person name="Williamson M."/>
            <person name="Park Y."/>
            <person name="Li B."/>
            <person name="Tanaka Y."/>
            <person name="Predel R."/>
            <person name="Neupert S."/>
            <person name="Schachtner J."/>
            <person name="Verleyen P."/>
            <person name="Raible F."/>
            <person name="Bork P."/>
            <person name="Friedrich M."/>
            <person name="Walden K.K."/>
            <person name="Robertson H.M."/>
            <person name="Angeli S."/>
            <person name="Foret S."/>
            <person name="Bucher G."/>
            <person name="Schuetz S."/>
            <person name="Maleszka R."/>
            <person name="Wimmer E.A."/>
            <person name="Beeman R.W."/>
            <person name="Lorenzen M."/>
            <person name="Tomoyasu Y."/>
            <person name="Miller S.C."/>
            <person name="Grossmann D."/>
            <person name="Bucher G."/>
        </authorList>
    </citation>
    <scope>NUCLEOTIDE SEQUENCE [LARGE SCALE GENOMIC DNA]</scope>
    <source>
        <strain evidence="19 20">Georgia GA2</strain>
    </source>
</reference>
<name>D6WKU1_TRICA</name>
<keyword evidence="15" id="KW-0325">Glycoprotein</keyword>
<proteinExistence type="inferred from homology"/>
<protein>
    <submittedName>
        <fullName evidence="19">Sodium/potassium-transporting ATPase subunit beta-1-like Protein</fullName>
    </submittedName>
</protein>
<keyword evidence="9" id="KW-0735">Signal-anchor</keyword>
<keyword evidence="12" id="KW-0406">Ion transport</keyword>
<keyword evidence="3" id="KW-0813">Transport</keyword>
<evidence type="ECO:0000256" key="18">
    <source>
        <dbReference type="SAM" id="Phobius"/>
    </source>
</evidence>
<evidence type="ECO:0000256" key="17">
    <source>
        <dbReference type="ARBA" id="ARBA00025540"/>
    </source>
</evidence>
<evidence type="ECO:0000313" key="20">
    <source>
        <dbReference type="Proteomes" id="UP000007266"/>
    </source>
</evidence>
<keyword evidence="10 18" id="KW-1133">Transmembrane helix</keyword>
<dbReference type="AlphaFoldDB" id="D6WKU1"/>
<dbReference type="PhylomeDB" id="D6WKU1"/>
<organism evidence="19 20">
    <name type="scientific">Tribolium castaneum</name>
    <name type="common">Red flour beetle</name>
    <dbReference type="NCBI Taxonomy" id="7070"/>
    <lineage>
        <taxon>Eukaryota</taxon>
        <taxon>Metazoa</taxon>
        <taxon>Ecdysozoa</taxon>
        <taxon>Arthropoda</taxon>
        <taxon>Hexapoda</taxon>
        <taxon>Insecta</taxon>
        <taxon>Pterygota</taxon>
        <taxon>Neoptera</taxon>
        <taxon>Endopterygota</taxon>
        <taxon>Coleoptera</taxon>
        <taxon>Polyphaga</taxon>
        <taxon>Cucujiformia</taxon>
        <taxon>Tenebrionidae</taxon>
        <taxon>Tenebrionidae incertae sedis</taxon>
        <taxon>Tribolium</taxon>
    </lineage>
</organism>